<protein>
    <submittedName>
        <fullName evidence="1">Uncharacterized protein</fullName>
    </submittedName>
</protein>
<sequence length="130" mass="14960">MTKVVYAVFIRSTGLVKAIKIRREKTVAAAWCTQHGLPEVLQTLRIRGLKLHHDSGLSNTAALAVNFLKENKNVVLNCVLTVLHQKKEIDSAITQYFDSISVNEWHYSFRLWKIRLQNCIAVEENYLEHI</sequence>
<dbReference type="Proteomes" id="UP000299102">
    <property type="component" value="Unassembled WGS sequence"/>
</dbReference>
<gene>
    <name evidence="1" type="ORF">EVAR_20775_1</name>
</gene>
<dbReference type="OrthoDB" id="6717358at2759"/>
<keyword evidence="2" id="KW-1185">Reference proteome</keyword>
<evidence type="ECO:0000313" key="1">
    <source>
        <dbReference type="EMBL" id="GBP24451.1"/>
    </source>
</evidence>
<organism evidence="1 2">
    <name type="scientific">Eumeta variegata</name>
    <name type="common">Bagworm moth</name>
    <name type="synonym">Eumeta japonica</name>
    <dbReference type="NCBI Taxonomy" id="151549"/>
    <lineage>
        <taxon>Eukaryota</taxon>
        <taxon>Metazoa</taxon>
        <taxon>Ecdysozoa</taxon>
        <taxon>Arthropoda</taxon>
        <taxon>Hexapoda</taxon>
        <taxon>Insecta</taxon>
        <taxon>Pterygota</taxon>
        <taxon>Neoptera</taxon>
        <taxon>Endopterygota</taxon>
        <taxon>Lepidoptera</taxon>
        <taxon>Glossata</taxon>
        <taxon>Ditrysia</taxon>
        <taxon>Tineoidea</taxon>
        <taxon>Psychidae</taxon>
        <taxon>Oiketicinae</taxon>
        <taxon>Eumeta</taxon>
    </lineage>
</organism>
<name>A0A4C1UDC7_EUMVA</name>
<accession>A0A4C1UDC7</accession>
<dbReference type="EMBL" id="BGZK01000162">
    <property type="protein sequence ID" value="GBP24451.1"/>
    <property type="molecule type" value="Genomic_DNA"/>
</dbReference>
<dbReference type="AlphaFoldDB" id="A0A4C1UDC7"/>
<comment type="caution">
    <text evidence="1">The sequence shown here is derived from an EMBL/GenBank/DDBJ whole genome shotgun (WGS) entry which is preliminary data.</text>
</comment>
<reference evidence="1 2" key="1">
    <citation type="journal article" date="2019" name="Commun. Biol.">
        <title>The bagworm genome reveals a unique fibroin gene that provides high tensile strength.</title>
        <authorList>
            <person name="Kono N."/>
            <person name="Nakamura H."/>
            <person name="Ohtoshi R."/>
            <person name="Tomita M."/>
            <person name="Numata K."/>
            <person name="Arakawa K."/>
        </authorList>
    </citation>
    <scope>NUCLEOTIDE SEQUENCE [LARGE SCALE GENOMIC DNA]</scope>
</reference>
<proteinExistence type="predicted"/>
<evidence type="ECO:0000313" key="2">
    <source>
        <dbReference type="Proteomes" id="UP000299102"/>
    </source>
</evidence>